<comment type="caution">
    <text evidence="1">The sequence shown here is derived from an EMBL/GenBank/DDBJ whole genome shotgun (WGS) entry which is preliminary data.</text>
</comment>
<protein>
    <submittedName>
        <fullName evidence="1">Uncharacterized protein</fullName>
    </submittedName>
</protein>
<reference evidence="1" key="1">
    <citation type="submission" date="2022-12" db="EMBL/GenBank/DDBJ databases">
        <title>Genome Sequence of Lasiodiplodia mahajangana.</title>
        <authorList>
            <person name="Buettner E."/>
        </authorList>
    </citation>
    <scope>NUCLEOTIDE SEQUENCE</scope>
    <source>
        <strain evidence="1">VT137</strain>
    </source>
</reference>
<evidence type="ECO:0000313" key="1">
    <source>
        <dbReference type="EMBL" id="KAJ8122338.1"/>
    </source>
</evidence>
<name>A0ACC2J596_9PEZI</name>
<sequence>MASLTPKDGKLDEEDEWKRTCEFFNCRDTVERVDVDGILLPLEPYQAHAIWRVFTQIADKKIASIMIGDAPGLGKTGTSLTIAIIFAMLNIKYREVLREWDPSFDGRGRRHLPPKGSTILPGTPCPTQGTGILCPCNLSAASGLSNRVVVALQDFPTLVCCPPNIMSQWYAESEKWIDRGHNSPANGMRVMVYSGASGKKIHPPLVATEIRGDVVRQDESAVVRKDERYTLAPQTGSSSTIVIFSSQNATRFHAEFLDKVFPNLGQNTQPRRGRARRPPEPVRRYRLGCGIIFFDEYHQYRGTKASMTQPFEMLRGIRERCVRPVFAVGLSASLRQGPEYWRPFLEHALNSRREAPLAIGDVKNINDLDKYENDFKYLVEHLHRDEASQNTRGGRETNKRQEALKPFLQKFIPLMMIARKKTSIFRGVPCGSPATAINTVQANMSPGAAYDAVSAVAAGVKAYLNELYNSEVEQWRRDGEQGEQPNKRDFIKTRIMEAAEERPGRGIQEYNILSRSSCFPFVAVIHRQGNLDNDQFLSTGIAPLGNRISAMLHPQRLGALDVDEVQALFATSPFHAHKSDLWQESPKIRWVAKYIRYLILIRDQPRDSAAVNGSHGPPPPDNSNCRHALVMADQPLSAFLSMMLFGVAVPVRSQYATYMMENCNTDNRVKILVTTAKIFGVGHNLQRANTAILTEVLGSYENQKQAFGRVDRKGQQMKPWLYQLYDDRNLTEKIRMARNKNRKHLADHGHEGPQDDTFEQAANDITSFLDNAGNL</sequence>
<gene>
    <name evidence="1" type="ORF">O1611_g9867</name>
</gene>
<accession>A0ACC2J596</accession>
<organism evidence="1 2">
    <name type="scientific">Lasiodiplodia mahajangana</name>
    <dbReference type="NCBI Taxonomy" id="1108764"/>
    <lineage>
        <taxon>Eukaryota</taxon>
        <taxon>Fungi</taxon>
        <taxon>Dikarya</taxon>
        <taxon>Ascomycota</taxon>
        <taxon>Pezizomycotina</taxon>
        <taxon>Dothideomycetes</taxon>
        <taxon>Dothideomycetes incertae sedis</taxon>
        <taxon>Botryosphaeriales</taxon>
        <taxon>Botryosphaeriaceae</taxon>
        <taxon>Lasiodiplodia</taxon>
    </lineage>
</organism>
<keyword evidence="2" id="KW-1185">Reference proteome</keyword>
<dbReference type="EMBL" id="JAPUUL010003588">
    <property type="protein sequence ID" value="KAJ8122338.1"/>
    <property type="molecule type" value="Genomic_DNA"/>
</dbReference>
<proteinExistence type="predicted"/>
<dbReference type="Proteomes" id="UP001153332">
    <property type="component" value="Unassembled WGS sequence"/>
</dbReference>
<evidence type="ECO:0000313" key="2">
    <source>
        <dbReference type="Proteomes" id="UP001153332"/>
    </source>
</evidence>